<organism evidence="2 3">
    <name type="scientific">Paenibacillus residui</name>
    <dbReference type="NCBI Taxonomy" id="629724"/>
    <lineage>
        <taxon>Bacteria</taxon>
        <taxon>Bacillati</taxon>
        <taxon>Bacillota</taxon>
        <taxon>Bacilli</taxon>
        <taxon>Bacillales</taxon>
        <taxon>Paenibacillaceae</taxon>
        <taxon>Paenibacillus</taxon>
    </lineage>
</organism>
<sequence length="64" mass="7324">MRMVRSFALVVIHLIGELWIGLGRNPDFYDRHTSTRTRSGYAVFVALVAILAVGIVTWGYMRLR</sequence>
<evidence type="ECO:0000256" key="1">
    <source>
        <dbReference type="SAM" id="Phobius"/>
    </source>
</evidence>
<reference evidence="3" key="1">
    <citation type="journal article" date="2019" name="Int. J. Syst. Evol. Microbiol.">
        <title>The Global Catalogue of Microorganisms (GCM) 10K type strain sequencing project: providing services to taxonomists for standard genome sequencing and annotation.</title>
        <authorList>
            <consortium name="The Broad Institute Genomics Platform"/>
            <consortium name="The Broad Institute Genome Sequencing Center for Infectious Disease"/>
            <person name="Wu L."/>
            <person name="Ma J."/>
        </authorList>
    </citation>
    <scope>NUCLEOTIDE SEQUENCE [LARGE SCALE GENOMIC DNA]</scope>
    <source>
        <strain evidence="3">CCUG 57263</strain>
    </source>
</reference>
<evidence type="ECO:0000313" key="2">
    <source>
        <dbReference type="EMBL" id="MFD0868462.1"/>
    </source>
</evidence>
<proteinExistence type="predicted"/>
<accession>A0ABW3D4U8</accession>
<keyword evidence="3" id="KW-1185">Reference proteome</keyword>
<feature type="transmembrane region" description="Helical" evidence="1">
    <location>
        <begin position="39"/>
        <end position="61"/>
    </location>
</feature>
<keyword evidence="1" id="KW-0812">Transmembrane</keyword>
<dbReference type="RefSeq" id="WP_379286442.1">
    <property type="nucleotide sequence ID" value="NZ_JBHTIU010000012.1"/>
</dbReference>
<evidence type="ECO:0000313" key="3">
    <source>
        <dbReference type="Proteomes" id="UP001597120"/>
    </source>
</evidence>
<dbReference type="Proteomes" id="UP001597120">
    <property type="component" value="Unassembled WGS sequence"/>
</dbReference>
<keyword evidence="1" id="KW-0472">Membrane</keyword>
<protein>
    <submittedName>
        <fullName evidence="2">Uncharacterized protein</fullName>
    </submittedName>
</protein>
<comment type="caution">
    <text evidence="2">The sequence shown here is derived from an EMBL/GenBank/DDBJ whole genome shotgun (WGS) entry which is preliminary data.</text>
</comment>
<dbReference type="EMBL" id="JBHTIU010000012">
    <property type="protein sequence ID" value="MFD0868462.1"/>
    <property type="molecule type" value="Genomic_DNA"/>
</dbReference>
<gene>
    <name evidence="2" type="ORF">ACFQ03_04830</name>
</gene>
<name>A0ABW3D4U8_9BACL</name>
<keyword evidence="1" id="KW-1133">Transmembrane helix</keyword>